<feature type="region of interest" description="Disordered" evidence="1">
    <location>
        <begin position="44"/>
        <end position="85"/>
    </location>
</feature>
<protein>
    <submittedName>
        <fullName evidence="2">Uncharacterized protein</fullName>
    </submittedName>
</protein>
<sequence>MIVIPGTPLPQEQVLMGSNTHRRPLLLVTAGLQHLEERRAVHQRVVPQPAQQRHPAVRQHQASLLGRRDDLTGKLDSRPLTRIGP</sequence>
<accession>A0A4R4YPG7</accession>
<dbReference type="RefSeq" id="WP_132614301.1">
    <property type="nucleotide sequence ID" value="NZ_SMKQ01000052.1"/>
</dbReference>
<keyword evidence="3" id="KW-1185">Reference proteome</keyword>
<evidence type="ECO:0000313" key="3">
    <source>
        <dbReference type="Proteomes" id="UP000295302"/>
    </source>
</evidence>
<dbReference type="Proteomes" id="UP000295302">
    <property type="component" value="Unassembled WGS sequence"/>
</dbReference>
<dbReference type="AlphaFoldDB" id="A0A4R4YPG7"/>
<dbReference type="EMBL" id="SMKQ01000052">
    <property type="protein sequence ID" value="TDD47045.1"/>
    <property type="molecule type" value="Genomic_DNA"/>
</dbReference>
<name>A0A4R4YPG7_9ACTN</name>
<organism evidence="2 3">
    <name type="scientific">Nonomuraea terrae</name>
    <dbReference type="NCBI Taxonomy" id="2530383"/>
    <lineage>
        <taxon>Bacteria</taxon>
        <taxon>Bacillati</taxon>
        <taxon>Actinomycetota</taxon>
        <taxon>Actinomycetes</taxon>
        <taxon>Streptosporangiales</taxon>
        <taxon>Streptosporangiaceae</taxon>
        <taxon>Nonomuraea</taxon>
    </lineage>
</organism>
<comment type="caution">
    <text evidence="2">The sequence shown here is derived from an EMBL/GenBank/DDBJ whole genome shotgun (WGS) entry which is preliminary data.</text>
</comment>
<gene>
    <name evidence="2" type="ORF">E1286_19000</name>
</gene>
<evidence type="ECO:0000313" key="2">
    <source>
        <dbReference type="EMBL" id="TDD47045.1"/>
    </source>
</evidence>
<reference evidence="2 3" key="1">
    <citation type="submission" date="2019-03" db="EMBL/GenBank/DDBJ databases">
        <title>Draft genome sequences of novel Actinobacteria.</title>
        <authorList>
            <person name="Sahin N."/>
            <person name="Ay H."/>
            <person name="Saygin H."/>
        </authorList>
    </citation>
    <scope>NUCLEOTIDE SEQUENCE [LARGE SCALE GENOMIC DNA]</scope>
    <source>
        <strain evidence="2 3">CH32</strain>
    </source>
</reference>
<evidence type="ECO:0000256" key="1">
    <source>
        <dbReference type="SAM" id="MobiDB-lite"/>
    </source>
</evidence>
<feature type="compositionally biased region" description="Basic and acidic residues" evidence="1">
    <location>
        <begin position="66"/>
        <end position="79"/>
    </location>
</feature>
<proteinExistence type="predicted"/>